<dbReference type="KEGG" id="llh:I41_10400"/>
<dbReference type="OrthoDB" id="9807535at2"/>
<name>A0A517TU27_9BACT</name>
<organism evidence="4 5">
    <name type="scientific">Lacipirellula limnantheis</name>
    <dbReference type="NCBI Taxonomy" id="2528024"/>
    <lineage>
        <taxon>Bacteria</taxon>
        <taxon>Pseudomonadati</taxon>
        <taxon>Planctomycetota</taxon>
        <taxon>Planctomycetia</taxon>
        <taxon>Pirellulales</taxon>
        <taxon>Lacipirellulaceae</taxon>
        <taxon>Lacipirellula</taxon>
    </lineage>
</organism>
<dbReference type="PANTHER" id="PTHR35174:SF3">
    <property type="entry name" value="BLL7171 PROTEIN"/>
    <property type="match status" value="1"/>
</dbReference>
<proteinExistence type="inferred from homology"/>
<reference evidence="4 5" key="1">
    <citation type="submission" date="2019-02" db="EMBL/GenBank/DDBJ databases">
        <title>Deep-cultivation of Planctomycetes and their phenomic and genomic characterization uncovers novel biology.</title>
        <authorList>
            <person name="Wiegand S."/>
            <person name="Jogler M."/>
            <person name="Boedeker C."/>
            <person name="Pinto D."/>
            <person name="Vollmers J."/>
            <person name="Rivas-Marin E."/>
            <person name="Kohn T."/>
            <person name="Peeters S.H."/>
            <person name="Heuer A."/>
            <person name="Rast P."/>
            <person name="Oberbeckmann S."/>
            <person name="Bunk B."/>
            <person name="Jeske O."/>
            <person name="Meyerdierks A."/>
            <person name="Storesund J.E."/>
            <person name="Kallscheuer N."/>
            <person name="Luecker S."/>
            <person name="Lage O.M."/>
            <person name="Pohl T."/>
            <person name="Merkel B.J."/>
            <person name="Hornburger P."/>
            <person name="Mueller R.-W."/>
            <person name="Bruemmer F."/>
            <person name="Labrenz M."/>
            <person name="Spormann A.M."/>
            <person name="Op den Camp H."/>
            <person name="Overmann J."/>
            <person name="Amann R."/>
            <person name="Jetten M.S.M."/>
            <person name="Mascher T."/>
            <person name="Medema M.H."/>
            <person name="Devos D.P."/>
            <person name="Kaster A.-K."/>
            <person name="Ovreas L."/>
            <person name="Rohde M."/>
            <person name="Galperin M.Y."/>
            <person name="Jogler C."/>
        </authorList>
    </citation>
    <scope>NUCLEOTIDE SEQUENCE [LARGE SCALE GENOMIC DNA]</scope>
    <source>
        <strain evidence="4 5">I41</strain>
    </source>
</reference>
<dbReference type="Proteomes" id="UP000317909">
    <property type="component" value="Chromosome"/>
</dbReference>
<evidence type="ECO:0000259" key="3">
    <source>
        <dbReference type="Pfam" id="PF03795"/>
    </source>
</evidence>
<evidence type="ECO:0000256" key="1">
    <source>
        <dbReference type="ARBA" id="ARBA00007689"/>
    </source>
</evidence>
<dbReference type="EMBL" id="CP036339">
    <property type="protein sequence ID" value="QDT71879.1"/>
    <property type="molecule type" value="Genomic_DNA"/>
</dbReference>
<dbReference type="SUPFAM" id="SSF54909">
    <property type="entry name" value="Dimeric alpha+beta barrel"/>
    <property type="match status" value="1"/>
</dbReference>
<dbReference type="InterPro" id="IPR005545">
    <property type="entry name" value="YCII"/>
</dbReference>
<dbReference type="RefSeq" id="WP_145431484.1">
    <property type="nucleotide sequence ID" value="NZ_CP036339.1"/>
</dbReference>
<gene>
    <name evidence="4" type="ORF">I41_10400</name>
</gene>
<dbReference type="PANTHER" id="PTHR35174">
    <property type="entry name" value="BLL7171 PROTEIN-RELATED"/>
    <property type="match status" value="1"/>
</dbReference>
<dbReference type="InterPro" id="IPR011008">
    <property type="entry name" value="Dimeric_a/b-barrel"/>
</dbReference>
<sequence>MRYVCLGYMNAPAWESLSLAEREAFRRDCRAYDDVLADAGCVIASESLDCEENAATLRVRGGAAAIEPGCPSVASRMTLVGILVIKASDMNHAIQLAARYPASQRGGVVEVRPAATAATAGRIDGGEKSSRISVGPVETARLRSTS</sequence>
<evidence type="ECO:0000256" key="2">
    <source>
        <dbReference type="SAM" id="MobiDB-lite"/>
    </source>
</evidence>
<feature type="domain" description="YCII-related" evidence="3">
    <location>
        <begin position="1"/>
        <end position="112"/>
    </location>
</feature>
<dbReference type="Gene3D" id="3.30.70.1060">
    <property type="entry name" value="Dimeric alpha+beta barrel"/>
    <property type="match status" value="1"/>
</dbReference>
<keyword evidence="5" id="KW-1185">Reference proteome</keyword>
<dbReference type="Pfam" id="PF03795">
    <property type="entry name" value="YCII"/>
    <property type="match status" value="1"/>
</dbReference>
<evidence type="ECO:0000313" key="4">
    <source>
        <dbReference type="EMBL" id="QDT71879.1"/>
    </source>
</evidence>
<evidence type="ECO:0000313" key="5">
    <source>
        <dbReference type="Proteomes" id="UP000317909"/>
    </source>
</evidence>
<accession>A0A517TU27</accession>
<feature type="region of interest" description="Disordered" evidence="2">
    <location>
        <begin position="119"/>
        <end position="146"/>
    </location>
</feature>
<protein>
    <submittedName>
        <fullName evidence="4">YCII-related domain protein</fullName>
    </submittedName>
</protein>
<dbReference type="AlphaFoldDB" id="A0A517TU27"/>
<comment type="similarity">
    <text evidence="1">Belongs to the YciI family.</text>
</comment>